<dbReference type="Pfam" id="PF07715">
    <property type="entry name" value="Plug"/>
    <property type="match status" value="1"/>
</dbReference>
<dbReference type="Gene3D" id="2.60.40.1120">
    <property type="entry name" value="Carboxypeptidase-like, regulatory domain"/>
    <property type="match status" value="1"/>
</dbReference>
<dbReference type="GO" id="GO:0030246">
    <property type="term" value="F:carbohydrate binding"/>
    <property type="evidence" value="ECO:0007669"/>
    <property type="project" value="InterPro"/>
</dbReference>
<dbReference type="Pfam" id="PF13620">
    <property type="entry name" value="CarboxypepD_reg"/>
    <property type="match status" value="1"/>
</dbReference>
<keyword evidence="2 10" id="KW-0813">Transport</keyword>
<evidence type="ECO:0000256" key="8">
    <source>
        <dbReference type="ARBA" id="ARBA00023170"/>
    </source>
</evidence>
<keyword evidence="7 10" id="KW-0472">Membrane</keyword>
<keyword evidence="9 10" id="KW-0998">Cell outer membrane</keyword>
<evidence type="ECO:0000256" key="7">
    <source>
        <dbReference type="ARBA" id="ARBA00023136"/>
    </source>
</evidence>
<name>A0AA37QJN0_9BACT</name>
<organism evidence="14 15">
    <name type="scientific">Roseisolibacter agri</name>
    <dbReference type="NCBI Taxonomy" id="2014610"/>
    <lineage>
        <taxon>Bacteria</taxon>
        <taxon>Pseudomonadati</taxon>
        <taxon>Gemmatimonadota</taxon>
        <taxon>Gemmatimonadia</taxon>
        <taxon>Gemmatimonadales</taxon>
        <taxon>Gemmatimonadaceae</taxon>
        <taxon>Roseisolibacter</taxon>
    </lineage>
</organism>
<dbReference type="GO" id="GO:0044718">
    <property type="term" value="P:siderophore transmembrane transport"/>
    <property type="evidence" value="ECO:0007669"/>
    <property type="project" value="TreeGrafter"/>
</dbReference>
<dbReference type="InterPro" id="IPR000531">
    <property type="entry name" value="Beta-barrel_TonB"/>
</dbReference>
<accession>A0AA37QJN0</accession>
<dbReference type="Pfam" id="PF00593">
    <property type="entry name" value="TonB_dep_Rec_b-barrel"/>
    <property type="match status" value="1"/>
</dbReference>
<feature type="domain" description="TonB-dependent receptor plug" evidence="13">
    <location>
        <begin position="153"/>
        <end position="262"/>
    </location>
</feature>
<dbReference type="InterPro" id="IPR036942">
    <property type="entry name" value="Beta-barrel_TonB_sf"/>
</dbReference>
<dbReference type="Gene3D" id="2.40.170.20">
    <property type="entry name" value="TonB-dependent receptor, beta-barrel domain"/>
    <property type="match status" value="1"/>
</dbReference>
<keyword evidence="4 10" id="KW-0812">Transmembrane</keyword>
<sequence>MQPNPSPRVLCRVARVRRLALVAGAVAGLPLLVTNPIGGTLQAQEPAASASRQTGRIAGLITDANQQPLSGAQVSLAGTRFGTITGADGRFRLSGVPAGTYDVRVQRIGQRTRTMPGVVVRASEEARLDVAMETAPASLGGVVVSASRRVEKITDAPATVTSIGTETLDNAVGNTFAAALKEAKGLDFIQVGMTSVAINARGFNSSFNNRFLMVEDGRISVLPENGLPVGQFTATPKVDLEGMEVLVGPGSALYGPDASNGVLALRTKDPRQFPGATLEVTGGNRGYMDVQGRYAGVSGNLGYKVSGEYQQANDWDNDLTYGAGGALVAPGSAGSVLESKLRDPINWDARVMRGSGALAYYMGPNRFEVNGGWSRTDGVGQTNVGRNQLRDWDYNVLQARYTTPHWYVNAYRAQSQSGTSFALNRFAGAQLVAANASLSADSLRKLSDWPSDGRMYAAEVQGNYVVPMLLNTAVVFGTQFRNDVVSSDRQWLTDRITKEDVSNSQAGVYAQTTTPVMPWLDLVLAGRLDDPENYARQWSPKAGIVVKPMQDQAFRVTFNRAYKSPTILQTNFFIPDWTSIISIYGNTTGFAMQNAGGQTLRTFKPLVPETNRTWEAGYKGILAEKLYVDASYYYSKYENFMSPLTIIGNPFATAAAGGPTFAVPLVNPGSEIPTNAQGRIVNQAATPITPIVLTYYNLGRATLSGVDLGVNYYLTPRIELRATTSTAKLSDLTIEGVLPGVTTTEANELNAPSTKWTLGATVKNVGPLTVGATFRNVNAYYFRSGINTGVIPTFGTLDANVSLKLPAVPNAMLNLGVSNLLTCSARNLKYKAGTPKANSVIESEDRSCGVGRKHAEMVNMPEIGGMAFLGVRLHR</sequence>
<evidence type="ECO:0000313" key="15">
    <source>
        <dbReference type="Proteomes" id="UP001161325"/>
    </source>
</evidence>
<proteinExistence type="inferred from homology"/>
<evidence type="ECO:0000256" key="5">
    <source>
        <dbReference type="ARBA" id="ARBA00022729"/>
    </source>
</evidence>
<dbReference type="Proteomes" id="UP001161325">
    <property type="component" value="Unassembled WGS sequence"/>
</dbReference>
<keyword evidence="15" id="KW-1185">Reference proteome</keyword>
<dbReference type="InterPro" id="IPR039426">
    <property type="entry name" value="TonB-dep_rcpt-like"/>
</dbReference>
<evidence type="ECO:0000256" key="4">
    <source>
        <dbReference type="ARBA" id="ARBA00022692"/>
    </source>
</evidence>
<comment type="caution">
    <text evidence="14">The sequence shown here is derived from an EMBL/GenBank/DDBJ whole genome shotgun (WGS) entry which is preliminary data.</text>
</comment>
<keyword evidence="3 10" id="KW-1134">Transmembrane beta strand</keyword>
<evidence type="ECO:0000256" key="10">
    <source>
        <dbReference type="PROSITE-ProRule" id="PRU01360"/>
    </source>
</evidence>
<evidence type="ECO:0000259" key="13">
    <source>
        <dbReference type="Pfam" id="PF07715"/>
    </source>
</evidence>
<dbReference type="SUPFAM" id="SSF49452">
    <property type="entry name" value="Starch-binding domain-like"/>
    <property type="match status" value="1"/>
</dbReference>
<keyword evidence="8" id="KW-0675">Receptor</keyword>
<evidence type="ECO:0000256" key="6">
    <source>
        <dbReference type="ARBA" id="ARBA00023077"/>
    </source>
</evidence>
<dbReference type="SUPFAM" id="SSF56935">
    <property type="entry name" value="Porins"/>
    <property type="match status" value="1"/>
</dbReference>
<dbReference type="EMBL" id="BRXS01000006">
    <property type="protein sequence ID" value="GLC27720.1"/>
    <property type="molecule type" value="Genomic_DNA"/>
</dbReference>
<keyword evidence="6 11" id="KW-0798">TonB box</keyword>
<dbReference type="GO" id="GO:0015344">
    <property type="term" value="F:siderophore uptake transmembrane transporter activity"/>
    <property type="evidence" value="ECO:0007669"/>
    <property type="project" value="TreeGrafter"/>
</dbReference>
<dbReference type="InterPro" id="IPR012910">
    <property type="entry name" value="Plug_dom"/>
</dbReference>
<dbReference type="InterPro" id="IPR037066">
    <property type="entry name" value="Plug_dom_sf"/>
</dbReference>
<evidence type="ECO:0000259" key="12">
    <source>
        <dbReference type="Pfam" id="PF00593"/>
    </source>
</evidence>
<evidence type="ECO:0000256" key="11">
    <source>
        <dbReference type="RuleBase" id="RU003357"/>
    </source>
</evidence>
<comment type="similarity">
    <text evidence="10 11">Belongs to the TonB-dependent receptor family.</text>
</comment>
<dbReference type="AlphaFoldDB" id="A0AA37QJN0"/>
<dbReference type="PANTHER" id="PTHR30069">
    <property type="entry name" value="TONB-DEPENDENT OUTER MEMBRANE RECEPTOR"/>
    <property type="match status" value="1"/>
</dbReference>
<reference evidence="14" key="1">
    <citation type="submission" date="2022-08" db="EMBL/GenBank/DDBJ databases">
        <title>Draft genome sequencing of Roseisolibacter agri AW1220.</title>
        <authorList>
            <person name="Tobiishi Y."/>
            <person name="Tonouchi A."/>
        </authorList>
    </citation>
    <scope>NUCLEOTIDE SEQUENCE</scope>
    <source>
        <strain evidence="14">AW1220</strain>
    </source>
</reference>
<protein>
    <recommendedName>
        <fullName evidence="16">TonB-dependent receptor</fullName>
    </recommendedName>
</protein>
<dbReference type="PANTHER" id="PTHR30069:SF29">
    <property type="entry name" value="HEMOGLOBIN AND HEMOGLOBIN-HAPTOGLOBIN-BINDING PROTEIN 1-RELATED"/>
    <property type="match status" value="1"/>
</dbReference>
<dbReference type="GO" id="GO:0009279">
    <property type="term" value="C:cell outer membrane"/>
    <property type="evidence" value="ECO:0007669"/>
    <property type="project" value="UniProtKB-SubCell"/>
</dbReference>
<evidence type="ECO:0000256" key="3">
    <source>
        <dbReference type="ARBA" id="ARBA00022452"/>
    </source>
</evidence>
<feature type="domain" description="TonB-dependent receptor-like beta-barrel" evidence="12">
    <location>
        <begin position="356"/>
        <end position="820"/>
    </location>
</feature>
<keyword evidence="5" id="KW-0732">Signal</keyword>
<evidence type="ECO:0000256" key="1">
    <source>
        <dbReference type="ARBA" id="ARBA00004571"/>
    </source>
</evidence>
<comment type="subcellular location">
    <subcellularLocation>
        <location evidence="1 10">Cell outer membrane</location>
        <topology evidence="1 10">Multi-pass membrane protein</topology>
    </subcellularLocation>
</comment>
<evidence type="ECO:0000256" key="2">
    <source>
        <dbReference type="ARBA" id="ARBA00022448"/>
    </source>
</evidence>
<dbReference type="InterPro" id="IPR013784">
    <property type="entry name" value="Carb-bd-like_fold"/>
</dbReference>
<dbReference type="Gene3D" id="2.170.130.10">
    <property type="entry name" value="TonB-dependent receptor, plug domain"/>
    <property type="match status" value="1"/>
</dbReference>
<evidence type="ECO:0000313" key="14">
    <source>
        <dbReference type="EMBL" id="GLC27720.1"/>
    </source>
</evidence>
<dbReference type="PROSITE" id="PS52016">
    <property type="entry name" value="TONB_DEPENDENT_REC_3"/>
    <property type="match status" value="1"/>
</dbReference>
<evidence type="ECO:0000256" key="9">
    <source>
        <dbReference type="ARBA" id="ARBA00023237"/>
    </source>
</evidence>
<evidence type="ECO:0008006" key="16">
    <source>
        <dbReference type="Google" id="ProtNLM"/>
    </source>
</evidence>
<dbReference type="RefSeq" id="WP_284352153.1">
    <property type="nucleotide sequence ID" value="NZ_BRXS01000006.1"/>
</dbReference>
<gene>
    <name evidence="14" type="ORF">rosag_42330</name>
</gene>